<dbReference type="InterPro" id="IPR000801">
    <property type="entry name" value="Esterase-like"/>
</dbReference>
<protein>
    <submittedName>
        <fullName evidence="4">Alpha/beta hydrolase-fold protein</fullName>
    </submittedName>
</protein>
<gene>
    <name evidence="4" type="ORF">Q9R08_15740</name>
</gene>
<evidence type="ECO:0000256" key="3">
    <source>
        <dbReference type="SAM" id="SignalP"/>
    </source>
</evidence>
<dbReference type="InterPro" id="IPR013783">
    <property type="entry name" value="Ig-like_fold"/>
</dbReference>
<dbReference type="InterPro" id="IPR050955">
    <property type="entry name" value="Plant_Biomass_Hydrol_Est"/>
</dbReference>
<dbReference type="GO" id="GO:0016787">
    <property type="term" value="F:hydrolase activity"/>
    <property type="evidence" value="ECO:0007669"/>
    <property type="project" value="UniProtKB-KW"/>
</dbReference>
<dbReference type="EMBL" id="JAVFWO010000004">
    <property type="protein sequence ID" value="MDQ7879444.1"/>
    <property type="molecule type" value="Genomic_DNA"/>
</dbReference>
<evidence type="ECO:0000313" key="5">
    <source>
        <dbReference type="Proteomes" id="UP001235133"/>
    </source>
</evidence>
<dbReference type="InterPro" id="IPR029058">
    <property type="entry name" value="AB_hydrolase_fold"/>
</dbReference>
<dbReference type="InterPro" id="IPR036116">
    <property type="entry name" value="FN3_sf"/>
</dbReference>
<dbReference type="SUPFAM" id="SSF53474">
    <property type="entry name" value="alpha/beta-Hydrolases"/>
    <property type="match status" value="1"/>
</dbReference>
<dbReference type="PANTHER" id="PTHR43037:SF5">
    <property type="entry name" value="FERULOYL ESTERASE"/>
    <property type="match status" value="1"/>
</dbReference>
<dbReference type="Proteomes" id="UP001235133">
    <property type="component" value="Unassembled WGS sequence"/>
</dbReference>
<organism evidence="4 5">
    <name type="scientific">Microbacterium psychrotolerans</name>
    <dbReference type="NCBI Taxonomy" id="3068321"/>
    <lineage>
        <taxon>Bacteria</taxon>
        <taxon>Bacillati</taxon>
        <taxon>Actinomycetota</taxon>
        <taxon>Actinomycetes</taxon>
        <taxon>Micrococcales</taxon>
        <taxon>Microbacteriaceae</taxon>
        <taxon>Microbacterium</taxon>
    </lineage>
</organism>
<dbReference type="Pfam" id="PF00756">
    <property type="entry name" value="Esterase"/>
    <property type="match status" value="1"/>
</dbReference>
<keyword evidence="1 3" id="KW-0732">Signal</keyword>
<dbReference type="RefSeq" id="WP_308869069.1">
    <property type="nucleotide sequence ID" value="NZ_JAVFWO010000004.1"/>
</dbReference>
<accession>A0ABU0Z4E1</accession>
<dbReference type="Gene3D" id="2.60.40.10">
    <property type="entry name" value="Immunoglobulins"/>
    <property type="match status" value="1"/>
</dbReference>
<evidence type="ECO:0000313" key="4">
    <source>
        <dbReference type="EMBL" id="MDQ7879444.1"/>
    </source>
</evidence>
<name>A0ABU0Z4E1_9MICO</name>
<sequence length="825" mass="87732">MVHLPDRLKAAAAQRARRSRPVPAVLVGAAAAGLVLALCVAPTTATAATTTAATATAAAGDGARVAGLPPEIPAAATADEPALPRAEGWRFSEQFPRTSGTSRYDVGAFLWTDWLYDDMGRGDFTYASAQAAGNGADVFRAGIAGDATHTYWRVDWNTLIDSDVPVAAWAFDTDADTATGTASWPADAGVVSPGIETAMIVSSRGAWLVDAVTGARTDLTASGATVTVDEAARSFVVAVPRTVMPADDTWTVRLAAGVANASGDGFAPAPQAPDGSRVYNAAFRDRDDEQFLAGGWTDSSTRWNNGAQSAALRAGDVTDFAAELDWGRVAQQASTAEPAPTGYSTRWYVSSLDLGQGLDPQARLTYGPALRGPSFFGRVQPYTVYVPTGYDAGDPAPLTLLLHAGDRNHNGFGGTTQEDVYGPMCEDRGSICVTPLGRGNTTWYINEGELDVWEIWGDLARTYTLDPDRTVIGGWSMGAVGATRIATNHPDLFAATVIVSGAGYYDTQGRRDQAGDEDRMENLRNLVTFMDSGSRDVALNNTRRWDAAADAADVRYRANYYEDADHGQLGQWLGWSDAAEYVEQHPERVHSPAQVSFRWEPGDARPDLGITVDRAYWLTGLAVRDASARWSRVEATSHALARTSTEAVLTDQTQVIDGRNVQVRDQAWAPTGEQEPRNALDLSTENVAKLRVELDRAGLDPAAPAELSVTADGEVTIQLARDGATRVAHVSAGTHRLSPPDAPADVTAVVAGRAVRVTWTTAASDLPLDGYIVRDASGEVVCETRATTCRVAGDRDHESQEYTVTAVSILGLSEPALSSWAAVRP</sequence>
<keyword evidence="5" id="KW-1185">Reference proteome</keyword>
<dbReference type="SUPFAM" id="SSF49265">
    <property type="entry name" value="Fibronectin type III"/>
    <property type="match status" value="1"/>
</dbReference>
<dbReference type="PANTHER" id="PTHR43037">
    <property type="entry name" value="UNNAMED PRODUCT-RELATED"/>
    <property type="match status" value="1"/>
</dbReference>
<evidence type="ECO:0000256" key="1">
    <source>
        <dbReference type="ARBA" id="ARBA00022729"/>
    </source>
</evidence>
<feature type="chain" id="PRO_5045566681" evidence="3">
    <location>
        <begin position="48"/>
        <end position="825"/>
    </location>
</feature>
<dbReference type="Gene3D" id="3.40.50.1820">
    <property type="entry name" value="alpha/beta hydrolase"/>
    <property type="match status" value="1"/>
</dbReference>
<keyword evidence="2 4" id="KW-0378">Hydrolase</keyword>
<reference evidence="4 5" key="1">
    <citation type="submission" date="2023-08" db="EMBL/GenBank/DDBJ databases">
        <title>Microbacterium psychrotolerans sp. nov., a psychrotolerant bacterium isolated from soil in Heilongjiang Province, China.</title>
        <authorList>
            <person name="An P."/>
            <person name="Zhao D."/>
            <person name="Xiang H."/>
        </authorList>
    </citation>
    <scope>NUCLEOTIDE SEQUENCE [LARGE SCALE GENOMIC DNA]</scope>
    <source>
        <strain evidence="4 5">QXD-8</strain>
    </source>
</reference>
<evidence type="ECO:0000256" key="2">
    <source>
        <dbReference type="ARBA" id="ARBA00022801"/>
    </source>
</evidence>
<proteinExistence type="predicted"/>
<feature type="signal peptide" evidence="3">
    <location>
        <begin position="1"/>
        <end position="47"/>
    </location>
</feature>
<comment type="caution">
    <text evidence="4">The sequence shown here is derived from an EMBL/GenBank/DDBJ whole genome shotgun (WGS) entry which is preliminary data.</text>
</comment>